<proteinExistence type="predicted"/>
<feature type="transmembrane region" description="Helical" evidence="6">
    <location>
        <begin position="213"/>
        <end position="230"/>
    </location>
</feature>
<comment type="subcellular location">
    <subcellularLocation>
        <location evidence="1">Cell membrane</location>
        <topology evidence="1">Multi-pass membrane protein</topology>
    </subcellularLocation>
</comment>
<feature type="transmembrane region" description="Helical" evidence="6">
    <location>
        <begin position="251"/>
        <end position="272"/>
    </location>
</feature>
<dbReference type="PANTHER" id="PTHR42770:SF11">
    <property type="entry name" value="INNER MEMBRANE TRANSPORT PROTEIN YBAT"/>
    <property type="match status" value="1"/>
</dbReference>
<feature type="transmembrane region" description="Helical" evidence="6">
    <location>
        <begin position="447"/>
        <end position="467"/>
    </location>
</feature>
<evidence type="ECO:0000256" key="5">
    <source>
        <dbReference type="ARBA" id="ARBA00023136"/>
    </source>
</evidence>
<dbReference type="EMBL" id="DF238840">
    <property type="protein sequence ID" value="GAF27129.1"/>
    <property type="molecule type" value="Genomic_DNA"/>
</dbReference>
<evidence type="ECO:0000256" key="2">
    <source>
        <dbReference type="ARBA" id="ARBA00022475"/>
    </source>
</evidence>
<feature type="transmembrane region" description="Helical" evidence="6">
    <location>
        <begin position="20"/>
        <end position="41"/>
    </location>
</feature>
<name>A0A0S6UHS5_NEOTH</name>
<organism evidence="7">
    <name type="scientific">Moorella thermoacetica Y72</name>
    <dbReference type="NCBI Taxonomy" id="1325331"/>
    <lineage>
        <taxon>Bacteria</taxon>
        <taxon>Bacillati</taxon>
        <taxon>Bacillota</taxon>
        <taxon>Clostridia</taxon>
        <taxon>Neomoorellales</taxon>
        <taxon>Neomoorellaceae</taxon>
        <taxon>Neomoorella</taxon>
    </lineage>
</organism>
<feature type="transmembrane region" description="Helical" evidence="6">
    <location>
        <begin position="106"/>
        <end position="124"/>
    </location>
</feature>
<sequence length="521" mass="57248">MATATEKLELRREVTVWGSYMWGYADVGADIYAALGLVMLWAKGATSLAFALAGLVYIMIGLAYTELAAAYPVAGGGQFFTLRGLGDFWGFVAGAALLLDYTIDIALFATASAGYINFFLPYLFGINIDSLAVSIGPLHHVNLVWMAEALALVFFLIALNIRGMRESSLLNEVLGAIDILTESTIIVFGFLFAWRPELLAHQWVTQFPTFKEFAYGSSLAIISFVGLESISQAAQETKRPATVVPRTSVGLIFTVFIFATAFSTMSLGVLPWQDIAKAVGDPVATLAHAIPFIGIIAGPFAALLGATILLISANSGVMSASRLTFAMSQFNFISDWFNAVHPRYRTPYRTILVFSGIGILQLVLSFLTPNAMDTLGNMYAFGATTGYILVFIALIKLRFTDPYAPRPYKVPLNIKINYRGRVVEFPILGVIGTLGISTILFEVILTHAIGRIAGPAWIILCFLYYAYYRRSKGYPIFGNIPRDWEAQQIKVLEAAEEYDLLEEYKQALAERERLEAKAHVK</sequence>
<feature type="transmembrane region" description="Helical" evidence="6">
    <location>
        <begin position="48"/>
        <end position="74"/>
    </location>
</feature>
<feature type="transmembrane region" description="Helical" evidence="6">
    <location>
        <begin position="378"/>
        <end position="399"/>
    </location>
</feature>
<feature type="transmembrane region" description="Helical" evidence="6">
    <location>
        <begin position="351"/>
        <end position="372"/>
    </location>
</feature>
<evidence type="ECO:0000256" key="6">
    <source>
        <dbReference type="SAM" id="Phobius"/>
    </source>
</evidence>
<dbReference type="GO" id="GO:0022857">
    <property type="term" value="F:transmembrane transporter activity"/>
    <property type="evidence" value="ECO:0007669"/>
    <property type="project" value="InterPro"/>
</dbReference>
<dbReference type="Proteomes" id="UP000063718">
    <property type="component" value="Unassembled WGS sequence"/>
</dbReference>
<evidence type="ECO:0000256" key="3">
    <source>
        <dbReference type="ARBA" id="ARBA00022692"/>
    </source>
</evidence>
<keyword evidence="3 6" id="KW-0812">Transmembrane</keyword>
<dbReference type="InterPro" id="IPR002293">
    <property type="entry name" value="AA/rel_permease1"/>
</dbReference>
<feature type="transmembrane region" description="Helical" evidence="6">
    <location>
        <begin position="420"/>
        <end position="441"/>
    </location>
</feature>
<dbReference type="InterPro" id="IPR050367">
    <property type="entry name" value="APC_superfamily"/>
</dbReference>
<accession>A0A0S6UHS5</accession>
<evidence type="ECO:0000256" key="4">
    <source>
        <dbReference type="ARBA" id="ARBA00022989"/>
    </source>
</evidence>
<protein>
    <submittedName>
        <fullName evidence="7">Amino acid transporters</fullName>
    </submittedName>
</protein>
<dbReference type="RefSeq" id="WP_025774856.1">
    <property type="nucleotide sequence ID" value="NZ_DF238840.1"/>
</dbReference>
<dbReference type="Pfam" id="PF13520">
    <property type="entry name" value="AA_permease_2"/>
    <property type="match status" value="1"/>
</dbReference>
<feature type="transmembrane region" description="Helical" evidence="6">
    <location>
        <begin position="80"/>
        <end position="99"/>
    </location>
</feature>
<dbReference type="Gene3D" id="1.20.1740.10">
    <property type="entry name" value="Amino acid/polyamine transporter I"/>
    <property type="match status" value="1"/>
</dbReference>
<evidence type="ECO:0000256" key="1">
    <source>
        <dbReference type="ARBA" id="ARBA00004651"/>
    </source>
</evidence>
<keyword evidence="4 6" id="KW-1133">Transmembrane helix</keyword>
<feature type="transmembrane region" description="Helical" evidence="6">
    <location>
        <begin position="144"/>
        <end position="161"/>
    </location>
</feature>
<keyword evidence="2" id="KW-1003">Cell membrane</keyword>
<reference evidence="7" key="1">
    <citation type="journal article" date="2014" name="Gene">
        <title>Genome-guided analysis of transformation efficiency and carbon dioxide assimilation by Moorella thermoacetica Y72.</title>
        <authorList>
            <person name="Tsukahara K."/>
            <person name="Kita A."/>
            <person name="Nakashimada Y."/>
            <person name="Hoshino T."/>
            <person name="Murakami K."/>
        </authorList>
    </citation>
    <scope>NUCLEOTIDE SEQUENCE [LARGE SCALE GENOMIC DNA]</scope>
    <source>
        <strain evidence="7">Y72</strain>
    </source>
</reference>
<gene>
    <name evidence="7" type="ORF">MTY_2470</name>
</gene>
<dbReference type="AlphaFoldDB" id="A0A0S6UHS5"/>
<feature type="transmembrane region" description="Helical" evidence="6">
    <location>
        <begin position="292"/>
        <end position="313"/>
    </location>
</feature>
<dbReference type="GO" id="GO:0005886">
    <property type="term" value="C:plasma membrane"/>
    <property type="evidence" value="ECO:0007669"/>
    <property type="project" value="UniProtKB-SubCell"/>
</dbReference>
<feature type="transmembrane region" description="Helical" evidence="6">
    <location>
        <begin position="173"/>
        <end position="193"/>
    </location>
</feature>
<dbReference type="PIRSF" id="PIRSF006060">
    <property type="entry name" value="AA_transporter"/>
    <property type="match status" value="1"/>
</dbReference>
<evidence type="ECO:0000313" key="7">
    <source>
        <dbReference type="EMBL" id="GAF27129.1"/>
    </source>
</evidence>
<keyword evidence="5 6" id="KW-0472">Membrane</keyword>
<dbReference type="PANTHER" id="PTHR42770">
    <property type="entry name" value="AMINO ACID TRANSPORTER-RELATED"/>
    <property type="match status" value="1"/>
</dbReference>